<proteinExistence type="predicted"/>
<dbReference type="Pfam" id="PF10778">
    <property type="entry name" value="DehI"/>
    <property type="match status" value="1"/>
</dbReference>
<organism evidence="1 2">
    <name type="scientific">Pontibacter locisalis</name>
    <dbReference type="NCBI Taxonomy" id="1719035"/>
    <lineage>
        <taxon>Bacteria</taxon>
        <taxon>Pseudomonadati</taxon>
        <taxon>Bacteroidota</taxon>
        <taxon>Cytophagia</taxon>
        <taxon>Cytophagales</taxon>
        <taxon>Hymenobacteraceae</taxon>
        <taxon>Pontibacter</taxon>
    </lineage>
</organism>
<gene>
    <name evidence="1" type="ORF">ACFSRY_12975</name>
</gene>
<dbReference type="InterPro" id="IPR029032">
    <property type="entry name" value="AhpD-like"/>
</dbReference>
<comment type="caution">
    <text evidence="1">The sequence shown here is derived from an EMBL/GenBank/DDBJ whole genome shotgun (WGS) entry which is preliminary data.</text>
</comment>
<reference evidence="2" key="1">
    <citation type="journal article" date="2019" name="Int. J. Syst. Evol. Microbiol.">
        <title>The Global Catalogue of Microorganisms (GCM) 10K type strain sequencing project: providing services to taxonomists for standard genome sequencing and annotation.</title>
        <authorList>
            <consortium name="The Broad Institute Genomics Platform"/>
            <consortium name="The Broad Institute Genome Sequencing Center for Infectious Disease"/>
            <person name="Wu L."/>
            <person name="Ma J."/>
        </authorList>
    </citation>
    <scope>NUCLEOTIDE SEQUENCE [LARGE SCALE GENOMIC DNA]</scope>
    <source>
        <strain evidence="2">KCTC 42498</strain>
    </source>
</reference>
<accession>A0ABW5IME0</accession>
<evidence type="ECO:0000313" key="2">
    <source>
        <dbReference type="Proteomes" id="UP001597544"/>
    </source>
</evidence>
<keyword evidence="2" id="KW-1185">Reference proteome</keyword>
<evidence type="ECO:0000313" key="1">
    <source>
        <dbReference type="EMBL" id="MFD2514781.1"/>
    </source>
</evidence>
<protein>
    <submittedName>
        <fullName evidence="1">Halocarboxylic acid dehydrogenase DehI family protein</fullName>
    </submittedName>
</protein>
<dbReference type="InterPro" id="IPR019714">
    <property type="entry name" value="2-haloacid_dehalogenase_DehI"/>
</dbReference>
<dbReference type="EMBL" id="JBHULU010000017">
    <property type="protein sequence ID" value="MFD2514781.1"/>
    <property type="molecule type" value="Genomic_DNA"/>
</dbReference>
<dbReference type="Proteomes" id="UP001597544">
    <property type="component" value="Unassembled WGS sequence"/>
</dbReference>
<sequence length="308" mass="34850">MEGRRDRTKDIERGMKIIANLPDIMPDQADERIKPVYESIQQTLRVPIVNLIFRTLANYPDYFLHLWEQLSLKLRTKAFEQAADNLRNEALLKPVPDVSEVDWENIHDINKLRSFNDTIHYVLPKLLILTTAFEESTFGLDAENGSSNQIKNASEEIPLGAAKGTTKVKMIDPDKASDRVQDLFESIKESHGHPLVSSYFRGLGNWPDFLEETWNRLQPIVGTSVYEERKHKLIARAELASQQLSFPKLKTTMLNEEQSSEVHAIIAAFRLKFIPEMLLDVALIKAMLDGSEAASSSPFSATGAVSEQ</sequence>
<dbReference type="Gene3D" id="1.20.1290.10">
    <property type="entry name" value="AhpD-like"/>
    <property type="match status" value="1"/>
</dbReference>
<name>A0ABW5IME0_9BACT</name>
<dbReference type="RefSeq" id="WP_377508120.1">
    <property type="nucleotide sequence ID" value="NZ_JBHULU010000017.1"/>
</dbReference>